<dbReference type="GO" id="GO:0005886">
    <property type="term" value="C:plasma membrane"/>
    <property type="evidence" value="ECO:0007669"/>
    <property type="project" value="TreeGrafter"/>
</dbReference>
<protein>
    <submittedName>
        <fullName evidence="3">Uncharacterized protein</fullName>
    </submittedName>
</protein>
<gene>
    <name evidence="3" type="ORF">V9T40_004951</name>
</gene>
<dbReference type="Gene3D" id="3.40.50.300">
    <property type="entry name" value="P-loop containing nucleotide triphosphate hydrolases"/>
    <property type="match status" value="1"/>
</dbReference>
<dbReference type="GO" id="GO:0005246">
    <property type="term" value="F:calcium channel regulator activity"/>
    <property type="evidence" value="ECO:0007669"/>
    <property type="project" value="TreeGrafter"/>
</dbReference>
<keyword evidence="4" id="KW-1185">Reference proteome</keyword>
<dbReference type="InterPro" id="IPR051641">
    <property type="entry name" value="RGK_GTP-binding_reg"/>
</dbReference>
<dbReference type="EMBL" id="JBBCAQ010000032">
    <property type="protein sequence ID" value="KAK7583988.1"/>
    <property type="molecule type" value="Genomic_DNA"/>
</dbReference>
<dbReference type="GO" id="GO:0003924">
    <property type="term" value="F:GTPase activity"/>
    <property type="evidence" value="ECO:0007669"/>
    <property type="project" value="InterPro"/>
</dbReference>
<dbReference type="Proteomes" id="UP001367676">
    <property type="component" value="Unassembled WGS sequence"/>
</dbReference>
<evidence type="ECO:0000313" key="3">
    <source>
        <dbReference type="EMBL" id="KAK7583988.1"/>
    </source>
</evidence>
<dbReference type="SUPFAM" id="SSF52540">
    <property type="entry name" value="P-loop containing nucleoside triphosphate hydrolases"/>
    <property type="match status" value="1"/>
</dbReference>
<keyword evidence="2" id="KW-0597">Phosphoprotein</keyword>
<proteinExistence type="inferred from homology"/>
<name>A0AAN9TH91_9HEMI</name>
<comment type="caution">
    <text evidence="3">The sequence shown here is derived from an EMBL/GenBank/DDBJ whole genome shotgun (WGS) entry which is preliminary data.</text>
</comment>
<organism evidence="3 4">
    <name type="scientific">Parthenolecanium corni</name>
    <dbReference type="NCBI Taxonomy" id="536013"/>
    <lineage>
        <taxon>Eukaryota</taxon>
        <taxon>Metazoa</taxon>
        <taxon>Ecdysozoa</taxon>
        <taxon>Arthropoda</taxon>
        <taxon>Hexapoda</taxon>
        <taxon>Insecta</taxon>
        <taxon>Pterygota</taxon>
        <taxon>Neoptera</taxon>
        <taxon>Paraneoptera</taxon>
        <taxon>Hemiptera</taxon>
        <taxon>Sternorrhyncha</taxon>
        <taxon>Coccoidea</taxon>
        <taxon>Coccidae</taxon>
        <taxon>Parthenolecanium</taxon>
    </lineage>
</organism>
<dbReference type="Pfam" id="PF00071">
    <property type="entry name" value="Ras"/>
    <property type="match status" value="1"/>
</dbReference>
<dbReference type="InterPro" id="IPR027417">
    <property type="entry name" value="P-loop_NTPase"/>
</dbReference>
<sequence length="186" mass="19793">MVMKKIHFSSAYELPVLSAVGISARRERSKSKYVYTEQVTVCGTGNVLSGGGCSSVGGTISAVQSLPSSRESSCASCPGITPPFRVVMLGSSGVGKSSLVSQFMTSEYLQASGISIDEDFGEKSVCVSLDGEESEIMFIDQPSPKIAAGGKNWRPERCQGFTISGKATVVDKCWKYLVVLHEYPLA</sequence>
<reference evidence="3 4" key="1">
    <citation type="submission" date="2024-03" db="EMBL/GenBank/DDBJ databases">
        <title>Adaptation during the transition from Ophiocordyceps entomopathogen to insect associate is accompanied by gene loss and intensified selection.</title>
        <authorList>
            <person name="Ward C.M."/>
            <person name="Onetto C.A."/>
            <person name="Borneman A.R."/>
        </authorList>
    </citation>
    <scope>NUCLEOTIDE SEQUENCE [LARGE SCALE GENOMIC DNA]</scope>
    <source>
        <strain evidence="3">AWRI1</strain>
        <tissue evidence="3">Single Adult Female</tissue>
    </source>
</reference>
<dbReference type="PANTHER" id="PTHR45775">
    <property type="entry name" value="RAD, GEM/KIR FAMILY MEMBER 2, ISOFORM C"/>
    <property type="match status" value="1"/>
</dbReference>
<dbReference type="GO" id="GO:0005525">
    <property type="term" value="F:GTP binding"/>
    <property type="evidence" value="ECO:0007669"/>
    <property type="project" value="InterPro"/>
</dbReference>
<dbReference type="AlphaFoldDB" id="A0AAN9TH91"/>
<accession>A0AAN9TH91</accession>
<comment type="similarity">
    <text evidence="1">Belongs to the small GTPase superfamily. RGK family.</text>
</comment>
<dbReference type="PANTHER" id="PTHR45775:SF6">
    <property type="entry name" value="RAD, GEM_KIR FAMILY MEMBER 2, ISOFORM C"/>
    <property type="match status" value="1"/>
</dbReference>
<evidence type="ECO:0000313" key="4">
    <source>
        <dbReference type="Proteomes" id="UP001367676"/>
    </source>
</evidence>
<evidence type="ECO:0000256" key="2">
    <source>
        <dbReference type="ARBA" id="ARBA00022553"/>
    </source>
</evidence>
<dbReference type="InterPro" id="IPR001806">
    <property type="entry name" value="Small_GTPase"/>
</dbReference>
<evidence type="ECO:0000256" key="1">
    <source>
        <dbReference type="ARBA" id="ARBA00008846"/>
    </source>
</evidence>